<dbReference type="InterPro" id="IPR000424">
    <property type="entry name" value="Primosome_PriB/ssb"/>
</dbReference>
<dbReference type="PANTHER" id="PTHR10302:SF27">
    <property type="entry name" value="SINGLE-STRANDED DNA-BINDING PROTEIN"/>
    <property type="match status" value="1"/>
</dbReference>
<dbReference type="PROSITE" id="PS50935">
    <property type="entry name" value="SSB"/>
    <property type="match status" value="1"/>
</dbReference>
<reference evidence="4" key="1">
    <citation type="journal article" date="2021" name="Proc. Natl. Acad. Sci. U.S.A.">
        <title>A Catalog of Tens of Thousands of Viruses from Human Metagenomes Reveals Hidden Associations with Chronic Diseases.</title>
        <authorList>
            <person name="Tisza M.J."/>
            <person name="Buck C.B."/>
        </authorList>
    </citation>
    <scope>NUCLEOTIDE SEQUENCE</scope>
    <source>
        <strain evidence="4">CtRRy11</strain>
    </source>
</reference>
<dbReference type="InterPro" id="IPR012340">
    <property type="entry name" value="NA-bd_OB-fold"/>
</dbReference>
<dbReference type="Pfam" id="PF00436">
    <property type="entry name" value="SSB"/>
    <property type="match status" value="1"/>
</dbReference>
<dbReference type="HAMAP" id="MF_00984">
    <property type="entry name" value="SSB"/>
    <property type="match status" value="1"/>
</dbReference>
<dbReference type="GO" id="GO:0003697">
    <property type="term" value="F:single-stranded DNA binding"/>
    <property type="evidence" value="ECO:0007669"/>
    <property type="project" value="InterPro"/>
</dbReference>
<dbReference type="PANTHER" id="PTHR10302">
    <property type="entry name" value="SINGLE-STRANDED DNA-BINDING PROTEIN"/>
    <property type="match status" value="1"/>
</dbReference>
<name>A0A8S5MXT7_9CAUD</name>
<evidence type="ECO:0000256" key="2">
    <source>
        <dbReference type="PIRNR" id="PIRNR002070"/>
    </source>
</evidence>
<dbReference type="Gene3D" id="2.40.50.140">
    <property type="entry name" value="Nucleic acid-binding proteins"/>
    <property type="match status" value="1"/>
</dbReference>
<dbReference type="SUPFAM" id="SSF50249">
    <property type="entry name" value="Nucleic acid-binding proteins"/>
    <property type="match status" value="1"/>
</dbReference>
<keyword evidence="1 2" id="KW-0238">DNA-binding</keyword>
<dbReference type="GO" id="GO:0009295">
    <property type="term" value="C:nucleoid"/>
    <property type="evidence" value="ECO:0007669"/>
    <property type="project" value="TreeGrafter"/>
</dbReference>
<dbReference type="GO" id="GO:0006260">
    <property type="term" value="P:DNA replication"/>
    <property type="evidence" value="ECO:0007669"/>
    <property type="project" value="InterPro"/>
</dbReference>
<organism evidence="4">
    <name type="scientific">Myoviridae sp. ctRRy11</name>
    <dbReference type="NCBI Taxonomy" id="2826651"/>
    <lineage>
        <taxon>Viruses</taxon>
        <taxon>Duplodnaviria</taxon>
        <taxon>Heunggongvirae</taxon>
        <taxon>Uroviricota</taxon>
        <taxon>Caudoviricetes</taxon>
    </lineage>
</organism>
<evidence type="ECO:0000256" key="3">
    <source>
        <dbReference type="SAM" id="MobiDB-lite"/>
    </source>
</evidence>
<dbReference type="NCBIfam" id="TIGR00621">
    <property type="entry name" value="ssb"/>
    <property type="match status" value="1"/>
</dbReference>
<proteinExistence type="inferred from homology"/>
<dbReference type="PIRSF" id="PIRSF002070">
    <property type="entry name" value="SSB"/>
    <property type="match status" value="1"/>
</dbReference>
<sequence>MNKAFIIGNLTKDVELTTTSSGISVARFTVATQRRFANADGEKVADFHNCVAWRGLAENLAKYCKKGNKVSVVGEIQTRTYDAQDGTKRYVTEIMANEVEFLSSKKSGEGEEPKLTPVDDDNLPF</sequence>
<evidence type="ECO:0000256" key="1">
    <source>
        <dbReference type="ARBA" id="ARBA00023125"/>
    </source>
</evidence>
<dbReference type="CDD" id="cd04496">
    <property type="entry name" value="SSB_OBF"/>
    <property type="match status" value="1"/>
</dbReference>
<feature type="region of interest" description="Disordered" evidence="3">
    <location>
        <begin position="103"/>
        <end position="125"/>
    </location>
</feature>
<dbReference type="InterPro" id="IPR011344">
    <property type="entry name" value="ssDNA-bd"/>
</dbReference>
<evidence type="ECO:0000313" key="4">
    <source>
        <dbReference type="EMBL" id="DAD87016.1"/>
    </source>
</evidence>
<dbReference type="EMBL" id="BK015012">
    <property type="protein sequence ID" value="DAD87016.1"/>
    <property type="molecule type" value="Genomic_DNA"/>
</dbReference>
<protein>
    <recommendedName>
        <fullName evidence="2">Single-stranded DNA-binding protein</fullName>
    </recommendedName>
</protein>
<accession>A0A8S5MXT7</accession>